<accession>A0ABR7TXD5</accession>
<comment type="caution">
    <text evidence="2">The sequence shown here is derived from an EMBL/GenBank/DDBJ whole genome shotgun (WGS) entry which is preliminary data.</text>
</comment>
<dbReference type="SUPFAM" id="SSF46894">
    <property type="entry name" value="C-terminal effector domain of the bipartite response regulators"/>
    <property type="match status" value="1"/>
</dbReference>
<proteinExistence type="predicted"/>
<evidence type="ECO:0000313" key="2">
    <source>
        <dbReference type="EMBL" id="MBC9976615.1"/>
    </source>
</evidence>
<dbReference type="RefSeq" id="WP_188098202.1">
    <property type="nucleotide sequence ID" value="NZ_JAANIH010000008.1"/>
</dbReference>
<dbReference type="Gene3D" id="1.10.10.10">
    <property type="entry name" value="Winged helix-like DNA-binding domain superfamily/Winged helix DNA-binding domain"/>
    <property type="match status" value="1"/>
</dbReference>
<evidence type="ECO:0000259" key="1">
    <source>
        <dbReference type="SMART" id="SM00421"/>
    </source>
</evidence>
<organism evidence="2 3">
    <name type="scientific">Bradyrhizobium campsiandrae</name>
    <dbReference type="NCBI Taxonomy" id="1729892"/>
    <lineage>
        <taxon>Bacteria</taxon>
        <taxon>Pseudomonadati</taxon>
        <taxon>Pseudomonadota</taxon>
        <taxon>Alphaproteobacteria</taxon>
        <taxon>Hyphomicrobiales</taxon>
        <taxon>Nitrobacteraceae</taxon>
        <taxon>Bradyrhizobium</taxon>
    </lineage>
</organism>
<dbReference type="InterPro" id="IPR016032">
    <property type="entry name" value="Sig_transdc_resp-reg_C-effctor"/>
</dbReference>
<dbReference type="EMBL" id="JAATTO010000001">
    <property type="protein sequence ID" value="MBC9976615.1"/>
    <property type="molecule type" value="Genomic_DNA"/>
</dbReference>
<keyword evidence="3" id="KW-1185">Reference proteome</keyword>
<sequence length="379" mass="41011">MNALPSESQLLTAIEAIYDAAPNPSLWPQALGVIADCFGDVGALLGWHRDDGSIGTIVSTNLIEAQRDYEESGWTKRDIGAIRASERGYFFNGEPYTNRHVVSKDEIHRDPFFVQFRAQHGLGPFAGVAVSPDPHVGVVLCMQGYAGRSEYSDAELATLSRIGRYVEKSLRLSIRLLDAELAKLGLGDALARIGIGVFALDSLGRVVFSNPAGQRLIGDQLQLVQDRLRIGSGAVRNTIDEVIARTLRGDPRGLMDDPKPVLVQSTGADRRLVVHLLPVAARTSPVEQFLTHTRVIVLAIEQKLDKPADPAVVRDVLGLTLGEARIAALVGAGLPPKEAAERLGIAEDTARNVLKRVFSKVGVSRQSELATLLTKLVLR</sequence>
<feature type="domain" description="HTH luxR-type" evidence="1">
    <location>
        <begin position="316"/>
        <end position="373"/>
    </location>
</feature>
<dbReference type="InterPro" id="IPR036388">
    <property type="entry name" value="WH-like_DNA-bd_sf"/>
</dbReference>
<dbReference type="Proteomes" id="UP000639516">
    <property type="component" value="Unassembled WGS sequence"/>
</dbReference>
<gene>
    <name evidence="2" type="ORF">HA482_00125</name>
</gene>
<name>A0ABR7TXD5_9BRAD</name>
<dbReference type="SMART" id="SM00421">
    <property type="entry name" value="HTH_LUXR"/>
    <property type="match status" value="1"/>
</dbReference>
<evidence type="ECO:0000313" key="3">
    <source>
        <dbReference type="Proteomes" id="UP000639516"/>
    </source>
</evidence>
<reference evidence="2 3" key="1">
    <citation type="journal article" date="2020" name="Arch. Microbiol.">
        <title>Bradyrhizobium campsiandrae sp. nov., a nitrogen-fixing bacterial strain isolated from a native leguminous tree from the Amazon adapted to flooded conditions.</title>
        <authorList>
            <person name="Cabral Michel D."/>
            <person name="Martins da Costa E."/>
            <person name="Azarias Guimaraes A."/>
            <person name="Soares de Carvalho T."/>
            <person name="Santos de Castro Caputo P."/>
            <person name="Willems A."/>
            <person name="de Souza Moreira F.M."/>
        </authorList>
    </citation>
    <scope>NUCLEOTIDE SEQUENCE [LARGE SCALE GENOMIC DNA]</scope>
    <source>
        <strain evidence="3">INPA 384B</strain>
    </source>
</reference>
<protein>
    <submittedName>
        <fullName evidence="2">Helix-turn-helix transcriptional regulator</fullName>
    </submittedName>
</protein>
<dbReference type="InterPro" id="IPR000792">
    <property type="entry name" value="Tscrpt_reg_LuxR_C"/>
</dbReference>